<dbReference type="OrthoDB" id="5428259at2759"/>
<dbReference type="GO" id="GO:0005968">
    <property type="term" value="C:Rab-protein geranylgeranyltransferase complex"/>
    <property type="evidence" value="ECO:0007669"/>
    <property type="project" value="UniProtKB-UniRule"/>
</dbReference>
<comment type="subunit">
    <text evidence="2">Heterodimer of an alpha and a beta subunit.</text>
</comment>
<dbReference type="PANTHER" id="PTHR11774">
    <property type="entry name" value="GERANYLGERANYL TRANSFERASE TYPE BETA SUBUNIT"/>
    <property type="match status" value="1"/>
</dbReference>
<dbReference type="CDD" id="cd02894">
    <property type="entry name" value="GGTase-II"/>
    <property type="match status" value="1"/>
</dbReference>
<evidence type="ECO:0000256" key="3">
    <source>
        <dbReference type="ARBA" id="ARBA00022602"/>
    </source>
</evidence>
<evidence type="ECO:0000256" key="6">
    <source>
        <dbReference type="ARBA" id="ARBA00022737"/>
    </source>
</evidence>
<dbReference type="SUPFAM" id="SSF48239">
    <property type="entry name" value="Terpenoid cyclases/Protein prenyltransferases"/>
    <property type="match status" value="1"/>
</dbReference>
<dbReference type="InterPro" id="IPR008930">
    <property type="entry name" value="Terpenoid_cyclase/PrenylTrfase"/>
</dbReference>
<dbReference type="InterPro" id="IPR001330">
    <property type="entry name" value="Prenyltrans"/>
</dbReference>
<keyword evidence="6" id="KW-0677">Repeat</keyword>
<dbReference type="InterPro" id="IPR045089">
    <property type="entry name" value="PGGT1B-like"/>
</dbReference>
<dbReference type="FunFam" id="1.50.10.20:FF:000012">
    <property type="entry name" value="Geranylgeranyl transferase type-2 subunit beta"/>
    <property type="match status" value="1"/>
</dbReference>
<dbReference type="AlphaFoldDB" id="A0A8J8NRH1"/>
<evidence type="ECO:0000259" key="10">
    <source>
        <dbReference type="Pfam" id="PF00432"/>
    </source>
</evidence>
<proteinExistence type="inferred from homology"/>
<dbReference type="GO" id="GO:0046872">
    <property type="term" value="F:metal ion binding"/>
    <property type="evidence" value="ECO:0007669"/>
    <property type="project" value="UniProtKB-KW"/>
</dbReference>
<comment type="caution">
    <text evidence="11">The sequence shown here is derived from an EMBL/GenBank/DDBJ whole genome shotgun (WGS) entry which is preliminary data.</text>
</comment>
<evidence type="ECO:0000256" key="7">
    <source>
        <dbReference type="ARBA" id="ARBA00022833"/>
    </source>
</evidence>
<evidence type="ECO:0000256" key="8">
    <source>
        <dbReference type="ARBA" id="ARBA00047658"/>
    </source>
</evidence>
<evidence type="ECO:0000256" key="1">
    <source>
        <dbReference type="ARBA" id="ARBA00010497"/>
    </source>
</evidence>
<keyword evidence="12" id="KW-1185">Reference proteome</keyword>
<feature type="domain" description="Prenyltransferase alpha-alpha toroid" evidence="10">
    <location>
        <begin position="16"/>
        <end position="314"/>
    </location>
</feature>
<evidence type="ECO:0000313" key="12">
    <source>
        <dbReference type="Proteomes" id="UP000785679"/>
    </source>
</evidence>
<dbReference type="EC" id="2.5.1.60" evidence="9"/>
<comment type="catalytic activity">
    <reaction evidence="8 9">
        <text>geranylgeranyl diphosphate + L-cysteinyl-[protein] = S-geranylgeranyl-L-cysteinyl-[protein] + diphosphate</text>
        <dbReference type="Rhea" id="RHEA:21240"/>
        <dbReference type="Rhea" id="RHEA-COMP:10131"/>
        <dbReference type="Rhea" id="RHEA-COMP:11537"/>
        <dbReference type="ChEBI" id="CHEBI:29950"/>
        <dbReference type="ChEBI" id="CHEBI:33019"/>
        <dbReference type="ChEBI" id="CHEBI:57533"/>
        <dbReference type="ChEBI" id="CHEBI:86021"/>
        <dbReference type="EC" id="2.5.1.60"/>
    </reaction>
</comment>
<name>A0A8J8NRH1_HALGN</name>
<dbReference type="Pfam" id="PF00432">
    <property type="entry name" value="Prenyltrans"/>
    <property type="match status" value="1"/>
</dbReference>
<dbReference type="InterPro" id="IPR026873">
    <property type="entry name" value="Ptb1"/>
</dbReference>
<gene>
    <name evidence="11" type="ORF">FGO68_gene10174</name>
</gene>
<evidence type="ECO:0000313" key="11">
    <source>
        <dbReference type="EMBL" id="TNV79185.1"/>
    </source>
</evidence>
<evidence type="ECO:0000256" key="4">
    <source>
        <dbReference type="ARBA" id="ARBA00022679"/>
    </source>
</evidence>
<comment type="function">
    <text evidence="9">Catalyzes the transfer of a geranylgeranyl moiety from geranylgeranyl diphosphate to both cysteines of proteins with the C-terminal sequence -XXCC, -XCXC and -CCXX.</text>
</comment>
<organism evidence="11 12">
    <name type="scientific">Halteria grandinella</name>
    <dbReference type="NCBI Taxonomy" id="5974"/>
    <lineage>
        <taxon>Eukaryota</taxon>
        <taxon>Sar</taxon>
        <taxon>Alveolata</taxon>
        <taxon>Ciliophora</taxon>
        <taxon>Intramacronucleata</taxon>
        <taxon>Spirotrichea</taxon>
        <taxon>Stichotrichia</taxon>
        <taxon>Sporadotrichida</taxon>
        <taxon>Halteriidae</taxon>
        <taxon>Halteria</taxon>
    </lineage>
</organism>
<sequence>MEASDKPGDSQDIPFTPEKHTSYLLALDKSLDSDAIGHYTNEHLKLPGAYWCIGSLKLLNALTEERKKEITLFIKGCQQECGGFGGNVGHDPHVVTTLYALLILSMFDEVDAIDKDRMATFIASHQKEDGSFKGDYAGEVDTRFSYSALSCLKLLNRLDLINQEKARDFILSCLNIDGAFGGVPGAESHAAYTFCSIGALKILGDEDLIDRDKLGSWLAKRQTIQGGFNGRPEKLPDVCYSWWILSTCFMIDRQDWIDFKALKEYVMRCSDVEQGGISDRPGNEVDVFHTFFGLTALSMMDQYGLEKIDHVYAIPVSTIKRHFPHVYQ</sequence>
<dbReference type="GO" id="GO:0004663">
    <property type="term" value="F:Rab geranylgeranyltransferase activity"/>
    <property type="evidence" value="ECO:0007669"/>
    <property type="project" value="UniProtKB-UniRule"/>
</dbReference>
<reference evidence="11" key="1">
    <citation type="submission" date="2019-06" db="EMBL/GenBank/DDBJ databases">
        <authorList>
            <person name="Zheng W."/>
        </authorList>
    </citation>
    <scope>NUCLEOTIDE SEQUENCE</scope>
    <source>
        <strain evidence="11">QDHG01</strain>
    </source>
</reference>
<accession>A0A8J8NRH1</accession>
<evidence type="ECO:0000256" key="2">
    <source>
        <dbReference type="ARBA" id="ARBA00011355"/>
    </source>
</evidence>
<dbReference type="EMBL" id="RRYP01009251">
    <property type="protein sequence ID" value="TNV79185.1"/>
    <property type="molecule type" value="Genomic_DNA"/>
</dbReference>
<keyword evidence="4 9" id="KW-0808">Transferase</keyword>
<comment type="similarity">
    <text evidence="1 9">Belongs to the protein prenyltransferase subunit beta family.</text>
</comment>
<protein>
    <recommendedName>
        <fullName evidence="9">Geranylgeranyl transferase type-2 subunit beta</fullName>
        <ecNumber evidence="9">2.5.1.60</ecNumber>
    </recommendedName>
</protein>
<dbReference type="PANTHER" id="PTHR11774:SF11">
    <property type="entry name" value="GERANYLGERANYL TRANSFERASE TYPE-2 SUBUNIT BETA"/>
    <property type="match status" value="1"/>
</dbReference>
<dbReference type="GO" id="GO:0072657">
    <property type="term" value="P:protein localization to membrane"/>
    <property type="evidence" value="ECO:0007669"/>
    <property type="project" value="UniProtKB-ARBA"/>
</dbReference>
<evidence type="ECO:0000256" key="5">
    <source>
        <dbReference type="ARBA" id="ARBA00022723"/>
    </source>
</evidence>
<dbReference type="Proteomes" id="UP000785679">
    <property type="component" value="Unassembled WGS sequence"/>
</dbReference>
<evidence type="ECO:0000256" key="9">
    <source>
        <dbReference type="RuleBase" id="RU365076"/>
    </source>
</evidence>
<comment type="cofactor">
    <cofactor evidence="9">
        <name>Zn(2+)</name>
        <dbReference type="ChEBI" id="CHEBI:29105"/>
    </cofactor>
    <text evidence="9">Binds 1 zinc ion per subunit.</text>
</comment>
<dbReference type="Gene3D" id="1.50.10.20">
    <property type="match status" value="1"/>
</dbReference>
<keyword evidence="7 9" id="KW-0862">Zinc</keyword>
<keyword evidence="3 9" id="KW-0637">Prenyltransferase</keyword>
<keyword evidence="5 9" id="KW-0479">Metal-binding</keyword>